<keyword evidence="2" id="KW-1185">Reference proteome</keyword>
<evidence type="ECO:0000313" key="1">
    <source>
        <dbReference type="EMBL" id="MFD2516917.1"/>
    </source>
</evidence>
<dbReference type="RefSeq" id="WP_380748466.1">
    <property type="nucleotide sequence ID" value="NZ_JBHULT010000006.1"/>
</dbReference>
<organism evidence="1 2">
    <name type="scientific">Salinimicrobium flavum</name>
    <dbReference type="NCBI Taxonomy" id="1737065"/>
    <lineage>
        <taxon>Bacteria</taxon>
        <taxon>Pseudomonadati</taxon>
        <taxon>Bacteroidota</taxon>
        <taxon>Flavobacteriia</taxon>
        <taxon>Flavobacteriales</taxon>
        <taxon>Flavobacteriaceae</taxon>
        <taxon>Salinimicrobium</taxon>
    </lineage>
</organism>
<comment type="caution">
    <text evidence="1">The sequence shown here is derived from an EMBL/GenBank/DDBJ whole genome shotgun (WGS) entry which is preliminary data.</text>
</comment>
<dbReference type="EMBL" id="JBHULT010000006">
    <property type="protein sequence ID" value="MFD2516917.1"/>
    <property type="molecule type" value="Genomic_DNA"/>
</dbReference>
<proteinExistence type="predicted"/>
<evidence type="ECO:0000313" key="2">
    <source>
        <dbReference type="Proteomes" id="UP001597468"/>
    </source>
</evidence>
<name>A0ABW5IUY9_9FLAO</name>
<reference evidence="2" key="1">
    <citation type="journal article" date="2019" name="Int. J. Syst. Evol. Microbiol.">
        <title>The Global Catalogue of Microorganisms (GCM) 10K type strain sequencing project: providing services to taxonomists for standard genome sequencing and annotation.</title>
        <authorList>
            <consortium name="The Broad Institute Genomics Platform"/>
            <consortium name="The Broad Institute Genome Sequencing Center for Infectious Disease"/>
            <person name="Wu L."/>
            <person name="Ma J."/>
        </authorList>
    </citation>
    <scope>NUCLEOTIDE SEQUENCE [LARGE SCALE GENOMIC DNA]</scope>
    <source>
        <strain evidence="2">KCTC 42585</strain>
    </source>
</reference>
<protein>
    <recommendedName>
        <fullName evidence="3">DUF2267 domain-containing protein</fullName>
    </recommendedName>
</protein>
<gene>
    <name evidence="1" type="ORF">ACFSTG_03345</name>
</gene>
<accession>A0ABW5IUY9</accession>
<sequence>MEKIVNLVAEKAGISTAQAETAVSTVAEFLKDRMPPAMASQVDNYLKGEGDGGGIAGAAGKLGGMFGKK</sequence>
<evidence type="ECO:0008006" key="3">
    <source>
        <dbReference type="Google" id="ProtNLM"/>
    </source>
</evidence>
<dbReference type="Proteomes" id="UP001597468">
    <property type="component" value="Unassembled WGS sequence"/>
</dbReference>